<evidence type="ECO:0000256" key="6">
    <source>
        <dbReference type="ARBA" id="ARBA00023237"/>
    </source>
</evidence>
<evidence type="ECO:0000256" key="3">
    <source>
        <dbReference type="ARBA" id="ARBA00022729"/>
    </source>
</evidence>
<keyword evidence="3" id="KW-0732">Signal</keyword>
<evidence type="ECO:0000256" key="2">
    <source>
        <dbReference type="ARBA" id="ARBA00004459"/>
    </source>
</evidence>
<dbReference type="AlphaFoldDB" id="W5SJK5"/>
<keyword evidence="6 8" id="KW-0998">Cell outer membrane</keyword>
<dbReference type="Pfam" id="PF00921">
    <property type="entry name" value="Lipoprotein_2"/>
    <property type="match status" value="1"/>
</dbReference>
<evidence type="ECO:0000256" key="8">
    <source>
        <dbReference type="RuleBase" id="RU363105"/>
    </source>
</evidence>
<sequence>MMNCVSYKLSFFLLLLKRKSNKKNKNKEAKRMKIEKKAEGKIRVIILLVMMVMGCNSGGVGEGEEGKNKFLQSLVNVSNEFLNVFTSFGEMVGSVLGLNVNSKKSDVGKYFKTVQDTVEGVKTGLNKIVADMKKESNPNAAATETVVNKLVSETLDKIIEGAKTVSEAIGDASDFIGNVAAGGGNNAAGVGVKGDGVENLVRGIKSIVDIVFKDKGSAAAGDGKKADALGARGENAGDAGKLFGNVGNAGAIDTADNAKKAAADAVKAVGAITGADILQAISEGGGDAAKLAKHNVSAQVTGVASDIKDAVIAGGIALRAMAKGGKFANEKDNANNDVVTVVKGAAVSAVTKALDTLTIAIRNTIDAGLQGVKAAMKISINDTPVASEKIGSSGQN</sequence>
<keyword evidence="4 8" id="KW-0472">Membrane</keyword>
<reference evidence="9" key="1">
    <citation type="submission" date="2013-02" db="EMBL/GenBank/DDBJ databases">
        <title>Comparative genomics of Borrelia species.</title>
        <authorList>
            <person name="Schwan T.G."/>
            <person name="Raffel S.J."/>
            <person name="Porcella S.F."/>
        </authorList>
    </citation>
    <scope>NUCLEOTIDE SEQUENCE</scope>
    <source>
        <strain evidence="9">DOU</strain>
        <plasmid evidence="9">unnamed</plasmid>
    </source>
</reference>
<dbReference type="SUPFAM" id="SSF74748">
    <property type="entry name" value="Variable surface antigen VlsE"/>
    <property type="match status" value="1"/>
</dbReference>
<dbReference type="EMBL" id="CP004300">
    <property type="protein sequence ID" value="AHH07107.1"/>
    <property type="molecule type" value="Genomic_DNA"/>
</dbReference>
<comment type="subcellular location">
    <subcellularLocation>
        <location evidence="2 8">Cell outer membrane</location>
        <topology evidence="2 8">Lipid-anchor</topology>
    </subcellularLocation>
</comment>
<dbReference type="HOGENOM" id="CLU_054711_0_0_12"/>
<protein>
    <recommendedName>
        <fullName evidence="8">Variable large protein</fullName>
    </recommendedName>
</protein>
<gene>
    <name evidence="9" type="ORF">BCD_1041</name>
</gene>
<dbReference type="GO" id="GO:0009279">
    <property type="term" value="C:cell outer membrane"/>
    <property type="evidence" value="ECO:0007669"/>
    <property type="project" value="UniProtKB-SubCell"/>
</dbReference>
<accession>W5SJK5</accession>
<evidence type="ECO:0000256" key="5">
    <source>
        <dbReference type="ARBA" id="ARBA00023139"/>
    </source>
</evidence>
<name>W5SJK5_9SPIR</name>
<dbReference type="InterPro" id="IPR000680">
    <property type="entry name" value="Borrelia_lipo"/>
</dbReference>
<evidence type="ECO:0000256" key="7">
    <source>
        <dbReference type="ARBA" id="ARBA00023288"/>
    </source>
</evidence>
<keyword evidence="7 8" id="KW-0449">Lipoprotein</keyword>
<geneLocation type="plasmid" evidence="9">
    <name>unnamed</name>
</geneLocation>
<comment type="function">
    <text evidence="1 8">The Vlp and Vsp proteins are antigenically distinct proteins, only one vlp or vsp gene is transcriptionally active at any one time. Switching between these genes is a mechanism of host immune response evasion.</text>
</comment>
<evidence type="ECO:0000256" key="4">
    <source>
        <dbReference type="ARBA" id="ARBA00023136"/>
    </source>
</evidence>
<evidence type="ECO:0000256" key="1">
    <source>
        <dbReference type="ARBA" id="ARBA00003932"/>
    </source>
</evidence>
<organism evidence="9">
    <name type="scientific">Borrelia crocidurae DOU</name>
    <dbReference type="NCBI Taxonomy" id="1293575"/>
    <lineage>
        <taxon>Bacteria</taxon>
        <taxon>Pseudomonadati</taxon>
        <taxon>Spirochaetota</taxon>
        <taxon>Spirochaetia</taxon>
        <taxon>Spirochaetales</taxon>
        <taxon>Borreliaceae</taxon>
        <taxon>Borrelia</taxon>
    </lineage>
</organism>
<proteinExistence type="predicted"/>
<keyword evidence="5 8" id="KW-0564">Palmitate</keyword>
<keyword evidence="9" id="KW-0614">Plasmid</keyword>
<evidence type="ECO:0000313" key="9">
    <source>
        <dbReference type="EMBL" id="AHH07107.1"/>
    </source>
</evidence>